<dbReference type="STRING" id="1798404.A3B92_02035"/>
<sequence>MNGEHSKFHWYCCWRPTVKLVFWFAAVASLAMAWYAVYKKGLVFGLEPLAWYWNALVLGVLSMGKMGKSHGYCGACMPEKNSGM</sequence>
<dbReference type="AlphaFoldDB" id="A0A1G1ZFX5"/>
<proteinExistence type="predicted"/>
<name>A0A1G1ZFX5_9BACT</name>
<comment type="caution">
    <text evidence="2">The sequence shown here is derived from an EMBL/GenBank/DDBJ whole genome shotgun (WGS) entry which is preliminary data.</text>
</comment>
<protein>
    <submittedName>
        <fullName evidence="2">Uncharacterized protein</fullName>
    </submittedName>
</protein>
<accession>A0A1G1ZFX5</accession>
<gene>
    <name evidence="2" type="ORF">A3B92_02035</name>
</gene>
<feature type="transmembrane region" description="Helical" evidence="1">
    <location>
        <begin position="50"/>
        <end position="67"/>
    </location>
</feature>
<keyword evidence="1" id="KW-0812">Transmembrane</keyword>
<keyword evidence="1" id="KW-0472">Membrane</keyword>
<dbReference type="Proteomes" id="UP000177960">
    <property type="component" value="Unassembled WGS sequence"/>
</dbReference>
<organism evidence="2 3">
    <name type="scientific">Candidatus Harrisonbacteria bacterium RIFCSPHIGHO2_02_FULL_42_16</name>
    <dbReference type="NCBI Taxonomy" id="1798404"/>
    <lineage>
        <taxon>Bacteria</taxon>
        <taxon>Candidatus Harrisoniibacteriota</taxon>
    </lineage>
</organism>
<keyword evidence="1" id="KW-1133">Transmembrane helix</keyword>
<evidence type="ECO:0000313" key="3">
    <source>
        <dbReference type="Proteomes" id="UP000177960"/>
    </source>
</evidence>
<reference evidence="2 3" key="1">
    <citation type="journal article" date="2016" name="Nat. Commun.">
        <title>Thousands of microbial genomes shed light on interconnected biogeochemical processes in an aquifer system.</title>
        <authorList>
            <person name="Anantharaman K."/>
            <person name="Brown C.T."/>
            <person name="Hug L.A."/>
            <person name="Sharon I."/>
            <person name="Castelle C.J."/>
            <person name="Probst A.J."/>
            <person name="Thomas B.C."/>
            <person name="Singh A."/>
            <person name="Wilkins M.J."/>
            <person name="Karaoz U."/>
            <person name="Brodie E.L."/>
            <person name="Williams K.H."/>
            <person name="Hubbard S.S."/>
            <person name="Banfield J.F."/>
        </authorList>
    </citation>
    <scope>NUCLEOTIDE SEQUENCE [LARGE SCALE GENOMIC DNA]</scope>
</reference>
<evidence type="ECO:0000313" key="2">
    <source>
        <dbReference type="EMBL" id="OGY63369.1"/>
    </source>
</evidence>
<feature type="transmembrane region" description="Helical" evidence="1">
    <location>
        <begin position="20"/>
        <end position="38"/>
    </location>
</feature>
<dbReference type="EMBL" id="MHJG01000023">
    <property type="protein sequence ID" value="OGY63369.1"/>
    <property type="molecule type" value="Genomic_DNA"/>
</dbReference>
<evidence type="ECO:0000256" key="1">
    <source>
        <dbReference type="SAM" id="Phobius"/>
    </source>
</evidence>